<dbReference type="Proteomes" id="UP000596660">
    <property type="component" value="Unplaced"/>
</dbReference>
<dbReference type="GO" id="GO:0004488">
    <property type="term" value="F:methylenetetrahydrofolate dehydrogenase (NADP+) activity"/>
    <property type="evidence" value="ECO:0007669"/>
    <property type="project" value="UniProtKB-EC"/>
</dbReference>
<comment type="catalytic activity">
    <reaction evidence="11">
        <text>(6R)-5,10-methylene-5,6,7,8-tetrahydrofolate + NADP(+) = (6R)-5,10-methenyltetrahydrofolate + NADPH</text>
        <dbReference type="Rhea" id="RHEA:22812"/>
        <dbReference type="ChEBI" id="CHEBI:15636"/>
        <dbReference type="ChEBI" id="CHEBI:57455"/>
        <dbReference type="ChEBI" id="CHEBI:57783"/>
        <dbReference type="ChEBI" id="CHEBI:58349"/>
        <dbReference type="EC" id="1.5.1.5"/>
    </reaction>
</comment>
<dbReference type="PANTHER" id="PTHR48099:SF13">
    <property type="entry name" value="METHYLENETETRAHYDROFOLATE DEHYDROGENASE"/>
    <property type="match status" value="1"/>
</dbReference>
<dbReference type="Pfam" id="PF26138">
    <property type="entry name" value="DUF8040"/>
    <property type="match status" value="1"/>
</dbReference>
<dbReference type="InterPro" id="IPR020630">
    <property type="entry name" value="THF_DH/CycHdrlase_cat_dom"/>
</dbReference>
<evidence type="ECO:0000256" key="13">
    <source>
        <dbReference type="ARBA" id="ARBA00061364"/>
    </source>
</evidence>
<evidence type="ECO:0000259" key="16">
    <source>
        <dbReference type="Pfam" id="PF12776"/>
    </source>
</evidence>
<dbReference type="GO" id="GO:0004477">
    <property type="term" value="F:methenyltetrahydrofolate cyclohydrolase activity"/>
    <property type="evidence" value="ECO:0007669"/>
    <property type="project" value="TreeGrafter"/>
</dbReference>
<dbReference type="FunFam" id="3.40.50.720:FF:000006">
    <property type="entry name" value="Bifunctional protein FolD"/>
    <property type="match status" value="1"/>
</dbReference>
<comment type="similarity">
    <text evidence="13">Belongs to the tetrahydrofolate dehydrogenase/cyclohydrolase family.</text>
</comment>
<name>A0A803LCI6_CHEQI</name>
<comment type="subunit">
    <text evidence="3">Homodimer.</text>
</comment>
<dbReference type="InterPro" id="IPR046346">
    <property type="entry name" value="Aminoacid_DH-like_N_sf"/>
</dbReference>
<dbReference type="HAMAP" id="MF_01576">
    <property type="entry name" value="THF_DHG_CYH"/>
    <property type="match status" value="1"/>
</dbReference>
<dbReference type="SUPFAM" id="SSF53223">
    <property type="entry name" value="Aminoacid dehydrogenase-like, N-terminal domain"/>
    <property type="match status" value="1"/>
</dbReference>
<comment type="pathway">
    <text evidence="2">One-carbon metabolism; tetrahydrofolate interconversion.</text>
</comment>
<evidence type="ECO:0000256" key="9">
    <source>
        <dbReference type="ARBA" id="ARBA00023238"/>
    </source>
</evidence>
<keyword evidence="9" id="KW-0601">Photorespiration</keyword>
<dbReference type="InterPro" id="IPR000672">
    <property type="entry name" value="THF_DH/CycHdrlase"/>
</dbReference>
<organism evidence="19 20">
    <name type="scientific">Chenopodium quinoa</name>
    <name type="common">Quinoa</name>
    <dbReference type="NCBI Taxonomy" id="63459"/>
    <lineage>
        <taxon>Eukaryota</taxon>
        <taxon>Viridiplantae</taxon>
        <taxon>Streptophyta</taxon>
        <taxon>Embryophyta</taxon>
        <taxon>Tracheophyta</taxon>
        <taxon>Spermatophyta</taxon>
        <taxon>Magnoliopsida</taxon>
        <taxon>eudicotyledons</taxon>
        <taxon>Gunneridae</taxon>
        <taxon>Pentapetalae</taxon>
        <taxon>Caryophyllales</taxon>
        <taxon>Chenopodiaceae</taxon>
        <taxon>Chenopodioideae</taxon>
        <taxon>Atripliceae</taxon>
        <taxon>Chenopodium</taxon>
    </lineage>
</organism>
<keyword evidence="6" id="KW-0378">Hydrolase</keyword>
<comment type="cofactor">
    <cofactor evidence="1">
        <name>a divalent metal cation</name>
        <dbReference type="ChEBI" id="CHEBI:60240"/>
    </cofactor>
</comment>
<dbReference type="SUPFAM" id="SSF51735">
    <property type="entry name" value="NAD(P)-binding Rossmann-fold domains"/>
    <property type="match status" value="1"/>
</dbReference>
<dbReference type="FunFam" id="3.40.50.10860:FF:000005">
    <property type="entry name" value="C-1-tetrahydrofolate synthase, cytoplasmic, putative"/>
    <property type="match status" value="1"/>
</dbReference>
<evidence type="ECO:0000259" key="15">
    <source>
        <dbReference type="Pfam" id="PF02882"/>
    </source>
</evidence>
<dbReference type="GO" id="GO:0005829">
    <property type="term" value="C:cytosol"/>
    <property type="evidence" value="ECO:0007669"/>
    <property type="project" value="TreeGrafter"/>
</dbReference>
<dbReference type="Pfam" id="PF13359">
    <property type="entry name" value="DDE_Tnp_4"/>
    <property type="match status" value="1"/>
</dbReference>
<feature type="domain" description="Tetrahydrofolate dehydrogenase/cyclohydrolase catalytic" evidence="14">
    <location>
        <begin position="637"/>
        <end position="752"/>
    </location>
</feature>
<dbReference type="Gramene" id="AUR62009575-RA">
    <property type="protein sequence ID" value="AUR62009575-RA:cds"/>
    <property type="gene ID" value="AUR62009575"/>
</dbReference>
<keyword evidence="7" id="KW-0521">NADP</keyword>
<keyword evidence="10" id="KW-0511">Multifunctional enzyme</keyword>
<evidence type="ECO:0000256" key="4">
    <source>
        <dbReference type="ARBA" id="ARBA00022563"/>
    </source>
</evidence>
<feature type="domain" description="DDE Tnp4" evidence="17">
    <location>
        <begin position="95"/>
        <end position="224"/>
    </location>
</feature>
<dbReference type="Pfam" id="PF02882">
    <property type="entry name" value="THF_DHG_CYH_C"/>
    <property type="match status" value="1"/>
</dbReference>
<feature type="domain" description="Myb/SANT-like" evidence="16">
    <location>
        <begin position="242"/>
        <end position="338"/>
    </location>
</feature>
<keyword evidence="8" id="KW-0560">Oxidoreductase</keyword>
<dbReference type="Pfam" id="PF00763">
    <property type="entry name" value="THF_DHG_CYH"/>
    <property type="match status" value="1"/>
</dbReference>
<comment type="function">
    <text evidence="12">Catalyzes the oxidation of 5,10-methylenetetrahydrofolate to 5,10-methenyltetrahydrofolate and then the hydrolysis of 5,10-methenyltetrahydrofolate to 10-formyltetrahydrofolate.</text>
</comment>
<proteinExistence type="inferred from homology"/>
<sequence>MVKGIGGLSRTRHMSVEEIVAIFLYILAHHKTNRYVGAYFYRSGETVSRQFHLCLKAVLKLHTELLKKPSSVTEDCSDDKCDDKWKFFKNCVGAVDCTLVSVSVPPDDRSKYRTRKGSIAMNVLGACSPDMEFIYVLPGWEGSVDDGRVLCDAISRPNGLVAPQGCYYLCNAGYSGEGFLAPFKGHPYNLSEWNNGSHQPQSVEENFNLRHAMARNVTRQCFRMDESISAIRSRRGRNKRFWNSEEDKALIDALHELSTDSRWKCDYGFRNGYMIRLEEMIGKSVPGCGLKASPHIDSRLKTLVGKFRAILQMLATKGFKWDEKKHMICVERSVYEEYCKAHPTCKNLYGVSFPHLHVMMEIYGKDFATGKPAEGFLDAVDDMDKEEVAQVYIESSDDDVGGSGILTTEFAPPLKKVKRDKTSKKKGSDNVAQCSSGLELACLQNFMKDMNAHLSTMAKVWSRADDREQDIADKCNKVLGELLKLDGLTPAEALEAANILTAQPNKLNIFFNCPVYLKKQCQCSSFWVIFKVQTILLVNHCFAVVQHCNLSSPSESAFSEKEDQKMALGYCRCGDNFSCDDCNRSHQPARLSHLGFDLPDAWPSSTCSLPSTKPHWRRFFPCFSVKEGFDGPIAKIIDGKSIAAIIKSQVASDIMRMKDAVGKQPCLVIVLVGERDDSHSFVRTKIKACNEVGISSSVVELHADCTEDEALHVVSSLNKDPSVHGVLVQLPLPEHLDEEKIMDVINPEKDVDGFHPLNMGCLAIKGREPLFVPCAAKSCIDVLLRSGTEISGKNAVVIGRSKIVGLPVSLLLQRHQATVSVVHSFTKNPQEITREADIVITDVGVPNMVRGNWLKPGAVVIDTGTNAVKDPDREHGFHLTGDVCFEETVKVASIITPVPGGLGPVTISMLLSNTLDSAKRAYKFV</sequence>
<accession>A0A803LCI6</accession>
<evidence type="ECO:0000256" key="7">
    <source>
        <dbReference type="ARBA" id="ARBA00022857"/>
    </source>
</evidence>
<evidence type="ECO:0000256" key="8">
    <source>
        <dbReference type="ARBA" id="ARBA00023002"/>
    </source>
</evidence>
<evidence type="ECO:0000313" key="19">
    <source>
        <dbReference type="EnsemblPlants" id="AUR62009575-RA:cds"/>
    </source>
</evidence>
<keyword evidence="5" id="KW-0479">Metal-binding</keyword>
<dbReference type="Gene3D" id="3.40.50.10860">
    <property type="entry name" value="Leucine Dehydrogenase, chain A, domain 1"/>
    <property type="match status" value="1"/>
</dbReference>
<evidence type="ECO:0000259" key="17">
    <source>
        <dbReference type="Pfam" id="PF13359"/>
    </source>
</evidence>
<dbReference type="EnsemblPlants" id="AUR62009575-RA">
    <property type="protein sequence ID" value="AUR62009575-RA:cds"/>
    <property type="gene ID" value="AUR62009575"/>
</dbReference>
<dbReference type="GO" id="GO:0046872">
    <property type="term" value="F:metal ion binding"/>
    <property type="evidence" value="ECO:0007669"/>
    <property type="project" value="UniProtKB-KW"/>
</dbReference>
<dbReference type="PRINTS" id="PR00085">
    <property type="entry name" value="THFDHDRGNASE"/>
</dbReference>
<evidence type="ECO:0008006" key="21">
    <source>
        <dbReference type="Google" id="ProtNLM"/>
    </source>
</evidence>
<dbReference type="Gene3D" id="3.40.50.720">
    <property type="entry name" value="NAD(P)-binding Rossmann-like Domain"/>
    <property type="match status" value="1"/>
</dbReference>
<evidence type="ECO:0000256" key="6">
    <source>
        <dbReference type="ARBA" id="ARBA00022801"/>
    </source>
</evidence>
<dbReference type="InterPro" id="IPR020631">
    <property type="entry name" value="THF_DH/CycHdrlase_NAD-bd_dom"/>
</dbReference>
<reference evidence="19" key="1">
    <citation type="journal article" date="2017" name="Nature">
        <title>The genome of Chenopodium quinoa.</title>
        <authorList>
            <person name="Jarvis D.E."/>
            <person name="Ho Y.S."/>
            <person name="Lightfoot D.J."/>
            <person name="Schmoeckel S.M."/>
            <person name="Li B."/>
            <person name="Borm T.J.A."/>
            <person name="Ohyanagi H."/>
            <person name="Mineta K."/>
            <person name="Michell C.T."/>
            <person name="Saber N."/>
            <person name="Kharbatia N.M."/>
            <person name="Rupper R.R."/>
            <person name="Sharp A.R."/>
            <person name="Dally N."/>
            <person name="Boughton B.A."/>
            <person name="Woo Y.H."/>
            <person name="Gao G."/>
            <person name="Schijlen E.G.W.M."/>
            <person name="Guo X."/>
            <person name="Momin A.A."/>
            <person name="Negrao S."/>
            <person name="Al-Babili S."/>
            <person name="Gehring C."/>
            <person name="Roessner U."/>
            <person name="Jung C."/>
            <person name="Murphy K."/>
            <person name="Arold S.T."/>
            <person name="Gojobori T."/>
            <person name="van der Linden C.G."/>
            <person name="van Loo E.N."/>
            <person name="Jellen E.N."/>
            <person name="Maughan P.J."/>
            <person name="Tester M."/>
        </authorList>
    </citation>
    <scope>NUCLEOTIDE SEQUENCE [LARGE SCALE GENOMIC DNA]</scope>
    <source>
        <strain evidence="19">cv. PI 614886</strain>
    </source>
</reference>
<evidence type="ECO:0000256" key="5">
    <source>
        <dbReference type="ARBA" id="ARBA00022723"/>
    </source>
</evidence>
<feature type="domain" description="Tetrahydrofolate dehydrogenase/cyclohydrolase NAD(P)-binding" evidence="15">
    <location>
        <begin position="773"/>
        <end position="921"/>
    </location>
</feature>
<evidence type="ECO:0000313" key="20">
    <source>
        <dbReference type="Proteomes" id="UP000596660"/>
    </source>
</evidence>
<evidence type="ECO:0000256" key="1">
    <source>
        <dbReference type="ARBA" id="ARBA00001968"/>
    </source>
</evidence>
<evidence type="ECO:0000256" key="3">
    <source>
        <dbReference type="ARBA" id="ARBA00011738"/>
    </source>
</evidence>
<dbReference type="GO" id="GO:0035999">
    <property type="term" value="P:tetrahydrofolate interconversion"/>
    <property type="evidence" value="ECO:0007669"/>
    <property type="project" value="TreeGrafter"/>
</dbReference>
<evidence type="ECO:0000259" key="18">
    <source>
        <dbReference type="Pfam" id="PF26138"/>
    </source>
</evidence>
<dbReference type="AlphaFoldDB" id="A0A803LCI6"/>
<keyword evidence="20" id="KW-1185">Reference proteome</keyword>
<dbReference type="PANTHER" id="PTHR48099">
    <property type="entry name" value="C-1-TETRAHYDROFOLATE SYNTHASE, CYTOPLASMIC-RELATED"/>
    <property type="match status" value="1"/>
</dbReference>
<evidence type="ECO:0000256" key="11">
    <source>
        <dbReference type="ARBA" id="ARBA00052194"/>
    </source>
</evidence>
<dbReference type="Pfam" id="PF12776">
    <property type="entry name" value="Myb_DNA-bind_3"/>
    <property type="match status" value="1"/>
</dbReference>
<dbReference type="InterPro" id="IPR024752">
    <property type="entry name" value="Myb/SANT-like_dom"/>
</dbReference>
<keyword evidence="4" id="KW-0554">One-carbon metabolism</keyword>
<reference evidence="19" key="2">
    <citation type="submission" date="2021-03" db="UniProtKB">
        <authorList>
            <consortium name="EnsemblPlants"/>
        </authorList>
    </citation>
    <scope>IDENTIFICATION</scope>
</reference>
<evidence type="ECO:0000256" key="10">
    <source>
        <dbReference type="ARBA" id="ARBA00023268"/>
    </source>
</evidence>
<dbReference type="GO" id="GO:0009853">
    <property type="term" value="P:photorespiration"/>
    <property type="evidence" value="ECO:0007669"/>
    <property type="project" value="UniProtKB-KW"/>
</dbReference>
<evidence type="ECO:0000256" key="2">
    <source>
        <dbReference type="ARBA" id="ARBA00004777"/>
    </source>
</evidence>
<evidence type="ECO:0000256" key="12">
    <source>
        <dbReference type="ARBA" id="ARBA00058319"/>
    </source>
</evidence>
<dbReference type="InterPro" id="IPR036291">
    <property type="entry name" value="NAD(P)-bd_dom_sf"/>
</dbReference>
<dbReference type="InterPro" id="IPR058353">
    <property type="entry name" value="DUF8040"/>
</dbReference>
<dbReference type="InterPro" id="IPR027806">
    <property type="entry name" value="HARBI1_dom"/>
</dbReference>
<dbReference type="CDD" id="cd01080">
    <property type="entry name" value="NAD_bind_m-THF_DH_Cyclohyd"/>
    <property type="match status" value="1"/>
</dbReference>
<evidence type="ECO:0000259" key="14">
    <source>
        <dbReference type="Pfam" id="PF00763"/>
    </source>
</evidence>
<protein>
    <recommendedName>
        <fullName evidence="21">Methenyltetrahydrofolate cyclohydrolase</fullName>
    </recommendedName>
</protein>
<feature type="domain" description="DUF8040" evidence="18">
    <location>
        <begin position="6"/>
        <end position="60"/>
    </location>
</feature>